<feature type="transmembrane region" description="Helical" evidence="1">
    <location>
        <begin position="6"/>
        <end position="24"/>
    </location>
</feature>
<dbReference type="AlphaFoldDB" id="A0A0B5AHN2"/>
<accession>A0A0B5AHN2</accession>
<keyword evidence="1" id="KW-1133">Transmembrane helix</keyword>
<protein>
    <submittedName>
        <fullName evidence="2">Uncharacterized protein</fullName>
    </submittedName>
</protein>
<dbReference type="BioCyc" id="JESP1508404:G14D9-9486-MONOMER"/>
<keyword evidence="1" id="KW-0812">Transmembrane</keyword>
<name>A0A0B5AHN2_9BACL</name>
<proteinExistence type="predicted"/>
<evidence type="ECO:0000256" key="1">
    <source>
        <dbReference type="SAM" id="Phobius"/>
    </source>
</evidence>
<evidence type="ECO:0000313" key="3">
    <source>
        <dbReference type="Proteomes" id="UP000031449"/>
    </source>
</evidence>
<dbReference type="EMBL" id="CP009416">
    <property type="protein sequence ID" value="AJD89586.1"/>
    <property type="molecule type" value="Genomic_DNA"/>
</dbReference>
<dbReference type="Proteomes" id="UP000031449">
    <property type="component" value="Chromosome"/>
</dbReference>
<feature type="transmembrane region" description="Helical" evidence="1">
    <location>
        <begin position="33"/>
        <end position="57"/>
    </location>
</feature>
<keyword evidence="1" id="KW-0472">Membrane</keyword>
<dbReference type="STRING" id="1508404.JMA_02690"/>
<reference evidence="2 3" key="1">
    <citation type="submission" date="2014-08" db="EMBL/GenBank/DDBJ databases">
        <title>Complete genome of a marine bacteria Jeotgalibacillus malaysiensis.</title>
        <authorList>
            <person name="Yaakop A.S."/>
            <person name="Chan K.-G."/>
            <person name="Goh K.M."/>
        </authorList>
    </citation>
    <scope>NUCLEOTIDE SEQUENCE [LARGE SCALE GENOMIC DNA]</scope>
    <source>
        <strain evidence="2 3">D5</strain>
    </source>
</reference>
<sequence>MTVIPFLINIAVSLFMIATGYYAWHKSKANKRYFVVSIILMVTGIIAMLVNGVTAIVV</sequence>
<organism evidence="2 3">
    <name type="scientific">Jeotgalibacillus malaysiensis</name>
    <dbReference type="NCBI Taxonomy" id="1508404"/>
    <lineage>
        <taxon>Bacteria</taxon>
        <taxon>Bacillati</taxon>
        <taxon>Bacillota</taxon>
        <taxon>Bacilli</taxon>
        <taxon>Bacillales</taxon>
        <taxon>Caryophanaceae</taxon>
        <taxon>Jeotgalibacillus</taxon>
    </lineage>
</organism>
<dbReference type="KEGG" id="jeo:JMA_02690"/>
<dbReference type="HOGENOM" id="CLU_2973382_0_0_9"/>
<gene>
    <name evidence="2" type="ORF">JMA_02690</name>
</gene>
<keyword evidence="3" id="KW-1185">Reference proteome</keyword>
<evidence type="ECO:0000313" key="2">
    <source>
        <dbReference type="EMBL" id="AJD89586.1"/>
    </source>
</evidence>